<evidence type="ECO:0000256" key="3">
    <source>
        <dbReference type="ARBA" id="ARBA00022832"/>
    </source>
</evidence>
<keyword evidence="2" id="KW-0444">Lipid biosynthesis</keyword>
<dbReference type="GO" id="GO:0016491">
    <property type="term" value="F:oxidoreductase activity"/>
    <property type="evidence" value="ECO:0007669"/>
    <property type="project" value="UniProtKB-KW"/>
</dbReference>
<protein>
    <submittedName>
        <fullName evidence="11">Uncharacterized protein</fullName>
    </submittedName>
</protein>
<keyword evidence="7" id="KW-0443">Lipid metabolism</keyword>
<keyword evidence="4" id="KW-0521">NADP</keyword>
<keyword evidence="6" id="KW-0560">Oxidoreductase</keyword>
<reference evidence="11" key="1">
    <citation type="submission" date="2022-11" db="UniProtKB">
        <authorList>
            <consortium name="WormBaseParasite"/>
        </authorList>
    </citation>
    <scope>IDENTIFICATION</scope>
</reference>
<evidence type="ECO:0000313" key="11">
    <source>
        <dbReference type="WBParaSite" id="ACRNAN_scaffold8219.g14832.t1"/>
    </source>
</evidence>
<evidence type="ECO:0000256" key="2">
    <source>
        <dbReference type="ARBA" id="ARBA00022516"/>
    </source>
</evidence>
<keyword evidence="10" id="KW-1185">Reference proteome</keyword>
<dbReference type="GO" id="GO:0006694">
    <property type="term" value="P:steroid biosynthetic process"/>
    <property type="evidence" value="ECO:0007669"/>
    <property type="project" value="UniProtKB-KW"/>
</dbReference>
<dbReference type="PANTHER" id="PTHR43086">
    <property type="entry name" value="VERY-LONG-CHAIN 3-OXOOACYL-COA REDUCTASE"/>
    <property type="match status" value="1"/>
</dbReference>
<organism evidence="10 11">
    <name type="scientific">Acrobeloides nanus</name>
    <dbReference type="NCBI Taxonomy" id="290746"/>
    <lineage>
        <taxon>Eukaryota</taxon>
        <taxon>Metazoa</taxon>
        <taxon>Ecdysozoa</taxon>
        <taxon>Nematoda</taxon>
        <taxon>Chromadorea</taxon>
        <taxon>Rhabditida</taxon>
        <taxon>Tylenchina</taxon>
        <taxon>Cephalobomorpha</taxon>
        <taxon>Cephaloboidea</taxon>
        <taxon>Cephalobidae</taxon>
        <taxon>Acrobeloides</taxon>
    </lineage>
</organism>
<comment type="similarity">
    <text evidence="9">Belongs to the short-chain dehydrogenases/reductases (SDR) family. 17-beta-HSD 3 subfamily.</text>
</comment>
<evidence type="ECO:0000256" key="1">
    <source>
        <dbReference type="ARBA" id="ARBA00005194"/>
    </source>
</evidence>
<dbReference type="Proteomes" id="UP000887540">
    <property type="component" value="Unplaced"/>
</dbReference>
<dbReference type="PRINTS" id="PR00080">
    <property type="entry name" value="SDRFAMILY"/>
</dbReference>
<evidence type="ECO:0000256" key="6">
    <source>
        <dbReference type="ARBA" id="ARBA00023002"/>
    </source>
</evidence>
<dbReference type="WBParaSite" id="ACRNAN_scaffold8219.g14832.t1">
    <property type="protein sequence ID" value="ACRNAN_scaffold8219.g14832.t1"/>
    <property type="gene ID" value="ACRNAN_scaffold8219.g14832"/>
</dbReference>
<proteinExistence type="inferred from homology"/>
<dbReference type="PROSITE" id="PS00061">
    <property type="entry name" value="ADH_SHORT"/>
    <property type="match status" value="1"/>
</dbReference>
<dbReference type="FunFam" id="3.40.50.720:FF:000137">
    <property type="entry name" value="Hydroxysteroid (17-beta) dehydrogenase 3"/>
    <property type="match status" value="1"/>
</dbReference>
<sequence length="316" mass="34571">MTCPCTLAVLAAGWSALAYFSYKLLNALYNILYPFAIAAPKDLKKLAGGAKWAVVTGSTDGIGKSYAVELARRGFNIVLISRTQSKLDEVKQEILQKTPNVEVRTISFDFTNANLADYEEKIVKQLNGVDVGVLVNNVGMSFEYPDRFDKISGGTKSLTDITVINTVPVTVLTAEILKQMVPRNAGVIINLASAASYHQMRYWSIYSATKKFVTHLTHILSKEFDKTGIVFQVVCPMLVATKMSKAKAAFFSPGPEAFVKQALRSVGHVSETTGCLSHELQANVFALPGLLIDSVMDKGNLAIRNRALKKKEAKKE</sequence>
<dbReference type="InterPro" id="IPR036291">
    <property type="entry name" value="NAD(P)-bd_dom_sf"/>
</dbReference>
<evidence type="ECO:0000313" key="10">
    <source>
        <dbReference type="Proteomes" id="UP000887540"/>
    </source>
</evidence>
<dbReference type="Gene3D" id="3.40.50.720">
    <property type="entry name" value="NAD(P)-binding Rossmann-like Domain"/>
    <property type="match status" value="1"/>
</dbReference>
<evidence type="ECO:0000256" key="5">
    <source>
        <dbReference type="ARBA" id="ARBA00022955"/>
    </source>
</evidence>
<keyword evidence="3" id="KW-0276">Fatty acid metabolism</keyword>
<keyword evidence="5" id="KW-0752">Steroid biosynthesis</keyword>
<evidence type="ECO:0000256" key="8">
    <source>
        <dbReference type="ARBA" id="ARBA00023160"/>
    </source>
</evidence>
<evidence type="ECO:0000256" key="9">
    <source>
        <dbReference type="ARBA" id="ARBA00038261"/>
    </source>
</evidence>
<evidence type="ECO:0000256" key="4">
    <source>
        <dbReference type="ARBA" id="ARBA00022857"/>
    </source>
</evidence>
<dbReference type="InterPro" id="IPR020904">
    <property type="entry name" value="Sc_DH/Rdtase_CS"/>
</dbReference>
<dbReference type="GO" id="GO:0005783">
    <property type="term" value="C:endoplasmic reticulum"/>
    <property type="evidence" value="ECO:0007669"/>
    <property type="project" value="TreeGrafter"/>
</dbReference>
<dbReference type="PANTHER" id="PTHR43086:SF2">
    <property type="entry name" value="HYDROXYSTEROID DEHYDROGENASE-LIKE PROTEIN 1"/>
    <property type="match status" value="1"/>
</dbReference>
<comment type="pathway">
    <text evidence="1">Lipid metabolism; fatty acid biosynthesis.</text>
</comment>
<dbReference type="AlphaFoldDB" id="A0A914EGP9"/>
<accession>A0A914EGP9</accession>
<evidence type="ECO:0000256" key="7">
    <source>
        <dbReference type="ARBA" id="ARBA00023098"/>
    </source>
</evidence>
<dbReference type="Pfam" id="PF00106">
    <property type="entry name" value="adh_short"/>
    <property type="match status" value="1"/>
</dbReference>
<keyword evidence="8" id="KW-0275">Fatty acid biosynthesis</keyword>
<dbReference type="PRINTS" id="PR00081">
    <property type="entry name" value="GDHRDH"/>
</dbReference>
<dbReference type="CDD" id="cd05356">
    <property type="entry name" value="17beta-HSD1_like_SDR_c"/>
    <property type="match status" value="1"/>
</dbReference>
<dbReference type="PIRSF" id="PIRSF000126">
    <property type="entry name" value="11-beta-HSD1"/>
    <property type="match status" value="1"/>
</dbReference>
<dbReference type="GO" id="GO:0030497">
    <property type="term" value="P:fatty acid elongation"/>
    <property type="evidence" value="ECO:0007669"/>
    <property type="project" value="TreeGrafter"/>
</dbReference>
<dbReference type="SUPFAM" id="SSF51735">
    <property type="entry name" value="NAD(P)-binding Rossmann-fold domains"/>
    <property type="match status" value="1"/>
</dbReference>
<dbReference type="InterPro" id="IPR002347">
    <property type="entry name" value="SDR_fam"/>
</dbReference>
<name>A0A914EGP9_9BILA</name>